<dbReference type="PANTHER" id="PTHR21310:SF15">
    <property type="entry name" value="AMINOGLYCOSIDE PHOSPHOTRANSFERASE DOMAIN-CONTAINING PROTEIN"/>
    <property type="match status" value="1"/>
</dbReference>
<keyword evidence="1" id="KW-0732">Signal</keyword>
<dbReference type="PANTHER" id="PTHR21310">
    <property type="entry name" value="AMINOGLYCOSIDE PHOSPHOTRANSFERASE-RELATED-RELATED"/>
    <property type="match status" value="1"/>
</dbReference>
<feature type="domain" description="Aminoglycoside phosphotransferase" evidence="2">
    <location>
        <begin position="149"/>
        <end position="309"/>
    </location>
</feature>
<evidence type="ECO:0000256" key="1">
    <source>
        <dbReference type="SAM" id="SignalP"/>
    </source>
</evidence>
<dbReference type="eggNOG" id="ENOG502SNEF">
    <property type="taxonomic scope" value="Eukaryota"/>
</dbReference>
<dbReference type="OrthoDB" id="10003767at2759"/>
<dbReference type="SUPFAM" id="SSF56112">
    <property type="entry name" value="Protein kinase-like (PK-like)"/>
    <property type="match status" value="1"/>
</dbReference>
<dbReference type="GO" id="GO:0016740">
    <property type="term" value="F:transferase activity"/>
    <property type="evidence" value="ECO:0007669"/>
    <property type="project" value="UniProtKB-KW"/>
</dbReference>
<feature type="chain" id="PRO_5003235546" evidence="1">
    <location>
        <begin position="31"/>
        <end position="472"/>
    </location>
</feature>
<organism evidence="4">
    <name type="scientific">Metarhizium acridum (strain CQMa 102)</name>
    <dbReference type="NCBI Taxonomy" id="655827"/>
    <lineage>
        <taxon>Eukaryota</taxon>
        <taxon>Fungi</taxon>
        <taxon>Dikarya</taxon>
        <taxon>Ascomycota</taxon>
        <taxon>Pezizomycotina</taxon>
        <taxon>Sordariomycetes</taxon>
        <taxon>Hypocreomycetidae</taxon>
        <taxon>Hypocreales</taxon>
        <taxon>Clavicipitaceae</taxon>
        <taxon>Metarhizium</taxon>
    </lineage>
</organism>
<dbReference type="InterPro" id="IPR002575">
    <property type="entry name" value="Aminoglycoside_PTrfase"/>
</dbReference>
<dbReference type="FunCoup" id="E9E8Q9">
    <property type="interactions" value="19"/>
</dbReference>
<proteinExistence type="predicted"/>
<evidence type="ECO:0000313" key="3">
    <source>
        <dbReference type="EMBL" id="EFY87663.1"/>
    </source>
</evidence>
<dbReference type="OMA" id="NAFRIAY"/>
<dbReference type="InterPro" id="IPR011009">
    <property type="entry name" value="Kinase-like_dom_sf"/>
</dbReference>
<evidence type="ECO:0000313" key="4">
    <source>
        <dbReference type="Proteomes" id="UP000002499"/>
    </source>
</evidence>
<dbReference type="AlphaFoldDB" id="E9E8Q9"/>
<dbReference type="EMBL" id="GL698523">
    <property type="protein sequence ID" value="EFY87663.1"/>
    <property type="molecule type" value="Genomic_DNA"/>
</dbReference>
<dbReference type="Pfam" id="PF01636">
    <property type="entry name" value="APH"/>
    <property type="match status" value="1"/>
</dbReference>
<keyword evidence="4" id="KW-1185">Reference proteome</keyword>
<dbReference type="HOGENOM" id="CLU_030115_2_1_1"/>
<keyword evidence="3" id="KW-0808">Transferase</keyword>
<accession>E9E8Q9</accession>
<feature type="signal peptide" evidence="1">
    <location>
        <begin position="1"/>
        <end position="30"/>
    </location>
</feature>
<dbReference type="Proteomes" id="UP000002499">
    <property type="component" value="Unassembled WGS sequence"/>
</dbReference>
<dbReference type="KEGG" id="maw:19250568"/>
<evidence type="ECO:0000259" key="2">
    <source>
        <dbReference type="Pfam" id="PF01636"/>
    </source>
</evidence>
<gene>
    <name evidence="3" type="ORF">MAC_06257</name>
</gene>
<dbReference type="InParanoid" id="E9E8Q9"/>
<reference evidence="3 4" key="1">
    <citation type="journal article" date="2011" name="PLoS Genet.">
        <title>Genome sequencing and comparative transcriptomics of the model entomopathogenic fungi Metarhizium anisopliae and M. acridum.</title>
        <authorList>
            <person name="Gao Q."/>
            <person name="Jin K."/>
            <person name="Ying S.H."/>
            <person name="Zhang Y."/>
            <person name="Xiao G."/>
            <person name="Shang Y."/>
            <person name="Duan Z."/>
            <person name="Hu X."/>
            <person name="Xie X.Q."/>
            <person name="Zhou G."/>
            <person name="Peng G."/>
            <person name="Luo Z."/>
            <person name="Huang W."/>
            <person name="Wang B."/>
            <person name="Fang W."/>
            <person name="Wang S."/>
            <person name="Zhong Y."/>
            <person name="Ma L.J."/>
            <person name="St Leger R.J."/>
            <person name="Zhao G.P."/>
            <person name="Pei Y."/>
            <person name="Feng M.G."/>
            <person name="Xia Y."/>
            <person name="Wang C."/>
        </authorList>
    </citation>
    <scope>NUCLEOTIDE SEQUENCE [LARGE SCALE GENOMIC DNA]</scope>
    <source>
        <strain evidence="3 4">CQMa 102</strain>
    </source>
</reference>
<protein>
    <submittedName>
        <fullName evidence="3">Phosphotransferase enzyme family protein</fullName>
    </submittedName>
</protein>
<dbReference type="Gene3D" id="3.90.1200.10">
    <property type="match status" value="1"/>
</dbReference>
<sequence>MAAIFLIGLLRKKWTAIVLLFHRLWGRLLSWGHRQARTPEQVLRDSFPEARERLKKAKKAFIDALDPDAICALASRHNNGKACRIVGQDNGSFNACFFVEFDPDTDSQHDVNADVVPQNNVAKWVVRVPIEPAVHNPWDKIRSEVNTLHFIPGTPLKIATFLESSTETRAAFYSQIIDVLAELSQLEFPAICSLMPEGRFIGPLSPSLNERRETLPVFTSAAEYMKAQWENIKKHAEILDEDLTEEDIRDEMFVLHHLEPYFHELSPTNHSEKGPFVLSHPDFRCGNTIVDENMNIQGIIDWEFASTIPRSLLSPPSWITNHDGHIHLQFAMDKLYNQFVSVLEEKSKHNSVCAQLQKEWFEGVANRTSNAFRIAYLVRWPGEISHTFLDFFRSEILGDESQAREKETEFFQQRPHLVVETRRRFERSDEYARYLKDNGLYEEDENQLALNKLQSELDAKTDRLGMDRIILR</sequence>
<dbReference type="GeneID" id="19250568"/>
<name>E9E8Q9_METAQ</name>
<dbReference type="InterPro" id="IPR051678">
    <property type="entry name" value="AGP_Transferase"/>
</dbReference>